<evidence type="ECO:0000313" key="7">
    <source>
        <dbReference type="EMBL" id="AJP49526.1"/>
    </source>
</evidence>
<dbReference type="SUPFAM" id="SSF103473">
    <property type="entry name" value="MFS general substrate transporter"/>
    <property type="match status" value="1"/>
</dbReference>
<dbReference type="Proteomes" id="UP000061603">
    <property type="component" value="Chromosome"/>
</dbReference>
<feature type="transmembrane region" description="Helical" evidence="5">
    <location>
        <begin position="410"/>
        <end position="429"/>
    </location>
</feature>
<dbReference type="InterPro" id="IPR036259">
    <property type="entry name" value="MFS_trans_sf"/>
</dbReference>
<organism evidence="7 8">
    <name type="scientific">Rugosibacter aromaticivorans</name>
    <dbReference type="NCBI Taxonomy" id="1565605"/>
    <lineage>
        <taxon>Bacteria</taxon>
        <taxon>Pseudomonadati</taxon>
        <taxon>Pseudomonadota</taxon>
        <taxon>Betaproteobacteria</taxon>
        <taxon>Nitrosomonadales</taxon>
        <taxon>Sterolibacteriaceae</taxon>
        <taxon>Rugosibacter</taxon>
    </lineage>
</organism>
<evidence type="ECO:0000313" key="8">
    <source>
        <dbReference type="Proteomes" id="UP000061603"/>
    </source>
</evidence>
<dbReference type="EMBL" id="CP010554">
    <property type="protein sequence ID" value="AJP49526.1"/>
    <property type="molecule type" value="Genomic_DNA"/>
</dbReference>
<feature type="transmembrane region" description="Helical" evidence="5">
    <location>
        <begin position="380"/>
        <end position="398"/>
    </location>
</feature>
<dbReference type="PATRIC" id="fig|1565605.3.peg.1728"/>
<feature type="transmembrane region" description="Helical" evidence="5">
    <location>
        <begin position="105"/>
        <end position="125"/>
    </location>
</feature>
<evidence type="ECO:0000259" key="6">
    <source>
        <dbReference type="PROSITE" id="PS50850"/>
    </source>
</evidence>
<evidence type="ECO:0000256" key="1">
    <source>
        <dbReference type="ARBA" id="ARBA00004141"/>
    </source>
</evidence>
<reference evidence="7 8" key="1">
    <citation type="journal article" date="2015" name="Genome Announc.">
        <title>Complete Genome Sequence of a Novel Bacterium within the Family Rhodocyclaceae That Degrades Polycyclic Aromatic Hydrocarbons.</title>
        <authorList>
            <person name="Singleton D.R."/>
            <person name="Dickey A.N."/>
            <person name="Scholl E.H."/>
            <person name="Wright F.A."/>
            <person name="Aitken M.D."/>
        </authorList>
    </citation>
    <scope>NUCLEOTIDE SEQUENCE [LARGE SCALE GENOMIC DNA]</scope>
    <source>
        <strain evidence="8">PG1-Ca6</strain>
    </source>
</reference>
<dbReference type="InterPro" id="IPR011701">
    <property type="entry name" value="MFS"/>
</dbReference>
<evidence type="ECO:0000256" key="3">
    <source>
        <dbReference type="ARBA" id="ARBA00022989"/>
    </source>
</evidence>
<dbReference type="GO" id="GO:0046943">
    <property type="term" value="F:carboxylic acid transmembrane transporter activity"/>
    <property type="evidence" value="ECO:0007669"/>
    <property type="project" value="TreeGrafter"/>
</dbReference>
<dbReference type="PROSITE" id="PS50850">
    <property type="entry name" value="MFS"/>
    <property type="match status" value="1"/>
</dbReference>
<feature type="transmembrane region" description="Helical" evidence="5">
    <location>
        <begin position="79"/>
        <end position="99"/>
    </location>
</feature>
<keyword evidence="3 5" id="KW-1133">Transmembrane helix</keyword>
<name>A0A0C5JQK8_9PROT</name>
<dbReference type="GO" id="GO:0005886">
    <property type="term" value="C:plasma membrane"/>
    <property type="evidence" value="ECO:0007669"/>
    <property type="project" value="TreeGrafter"/>
</dbReference>
<keyword evidence="2 5" id="KW-0812">Transmembrane</keyword>
<dbReference type="HOGENOM" id="CLU_001265_46_4_4"/>
<feature type="transmembrane region" description="Helical" evidence="5">
    <location>
        <begin position="137"/>
        <end position="158"/>
    </location>
</feature>
<dbReference type="InterPro" id="IPR020846">
    <property type="entry name" value="MFS_dom"/>
</dbReference>
<feature type="transmembrane region" description="Helical" evidence="5">
    <location>
        <begin position="164"/>
        <end position="185"/>
    </location>
</feature>
<dbReference type="Pfam" id="PF07690">
    <property type="entry name" value="MFS_1"/>
    <property type="match status" value="1"/>
</dbReference>
<dbReference type="Gene3D" id="1.20.1250.20">
    <property type="entry name" value="MFS general substrate transporter like domains"/>
    <property type="match status" value="1"/>
</dbReference>
<comment type="subcellular location">
    <subcellularLocation>
        <location evidence="1">Membrane</location>
        <topology evidence="1">Multi-pass membrane protein</topology>
    </subcellularLocation>
</comment>
<feature type="transmembrane region" description="Helical" evidence="5">
    <location>
        <begin position="52"/>
        <end position="72"/>
    </location>
</feature>
<dbReference type="AlphaFoldDB" id="A0A0C5JQK8"/>
<dbReference type="InterPro" id="IPR005829">
    <property type="entry name" value="Sugar_transporter_CS"/>
</dbReference>
<protein>
    <submittedName>
        <fullName evidence="7">4-hydroxybenzoate transporter</fullName>
    </submittedName>
</protein>
<keyword evidence="4 5" id="KW-0472">Membrane</keyword>
<dbReference type="PROSITE" id="PS00217">
    <property type="entry name" value="SUGAR_TRANSPORT_2"/>
    <property type="match status" value="1"/>
</dbReference>
<dbReference type="PANTHER" id="PTHR23508:SF10">
    <property type="entry name" value="CARBOXYLIC ACID TRANSPORTER PROTEIN HOMOLOG"/>
    <property type="match status" value="1"/>
</dbReference>
<accession>A0A0C5JQK8</accession>
<feature type="domain" description="Major facilitator superfamily (MFS) profile" evidence="6">
    <location>
        <begin position="14"/>
        <end position="433"/>
    </location>
</feature>
<feature type="transmembrane region" description="Helical" evidence="5">
    <location>
        <begin position="315"/>
        <end position="335"/>
    </location>
</feature>
<feature type="transmembrane region" description="Helical" evidence="5">
    <location>
        <begin position="341"/>
        <end position="368"/>
    </location>
</feature>
<evidence type="ECO:0000256" key="4">
    <source>
        <dbReference type="ARBA" id="ARBA00023136"/>
    </source>
</evidence>
<keyword evidence="8" id="KW-1185">Reference proteome</keyword>
<feature type="transmembrane region" description="Helical" evidence="5">
    <location>
        <begin position="252"/>
        <end position="274"/>
    </location>
</feature>
<feature type="transmembrane region" description="Helical" evidence="5">
    <location>
        <begin position="286"/>
        <end position="308"/>
    </location>
</feature>
<dbReference type="STRING" id="1565605.PG1C_08150"/>
<sequence length="437" mass="46303">MIDASSLSKFQWQTFVLCFFVTLFDGFDTQAIAYTGPAIASAFHLGPSELTPLIVAGTVGMALGAISLGSLGDRIGRRLTILLAVLVFGIFSVATGFAHSPAEIFLARFFTGLGMGGAVPAVLSLVSEFAPARHRGLVITGVLLGLPTGAIGGGLLGARLLSHIGWQGIFMVGGILPLVYLLILYAHLPESPSFLAVQDLPRHRQKIAVLLGKIMPALDKATLRAASFIAPEKTVRASFRTLINSRFLRNTLAVWMTYFCNWAAWFMLLLWLPTVLKTAGLPPEQAALGTVIVNSPAIFFCLFMAYYLPKKPVRLLLTTTLAFGIAVAFGLGLAGNLAENIHWALVFFLIGAAGVGIGLPQIALNYVVIEAYPTELRATGAGWAIGMGRTGSIVGAALGGWCLKVGGVAGFYYALTVPLLLALLGVLMIRTQKIAAT</sequence>
<proteinExistence type="predicted"/>
<dbReference type="PANTHER" id="PTHR23508">
    <property type="entry name" value="CARBOXYLIC ACID TRANSPORTER PROTEIN HOMOLOG"/>
    <property type="match status" value="1"/>
</dbReference>
<evidence type="ECO:0000256" key="5">
    <source>
        <dbReference type="SAM" id="Phobius"/>
    </source>
</evidence>
<evidence type="ECO:0000256" key="2">
    <source>
        <dbReference type="ARBA" id="ARBA00022692"/>
    </source>
</evidence>
<dbReference type="KEGG" id="rbu:PG1C_08150"/>
<gene>
    <name evidence="7" type="ORF">PG1C_08150</name>
</gene>